<dbReference type="AlphaFoldDB" id="A0A345Z4R7"/>
<accession>A0A345Z4R7</accession>
<dbReference type="Proteomes" id="UP000254792">
    <property type="component" value="Chromosome"/>
</dbReference>
<proteinExistence type="predicted"/>
<dbReference type="Pfam" id="PF00232">
    <property type="entry name" value="Glyco_hydro_1"/>
    <property type="match status" value="1"/>
</dbReference>
<dbReference type="SUPFAM" id="SSF51445">
    <property type="entry name" value="(Trans)glycosidases"/>
    <property type="match status" value="1"/>
</dbReference>
<dbReference type="InterPro" id="IPR001360">
    <property type="entry name" value="Glyco_hydro_1"/>
</dbReference>
<evidence type="ECO:0008006" key="3">
    <source>
        <dbReference type="Google" id="ProtNLM"/>
    </source>
</evidence>
<keyword evidence="2" id="KW-1185">Reference proteome</keyword>
<dbReference type="GO" id="GO:0005975">
    <property type="term" value="P:carbohydrate metabolic process"/>
    <property type="evidence" value="ECO:0007669"/>
    <property type="project" value="InterPro"/>
</dbReference>
<evidence type="ECO:0000313" key="1">
    <source>
        <dbReference type="EMBL" id="AXK51596.1"/>
    </source>
</evidence>
<dbReference type="EMBL" id="CP031376">
    <property type="protein sequence ID" value="AXK51596.1"/>
    <property type="molecule type" value="Genomic_DNA"/>
</dbReference>
<dbReference type="InterPro" id="IPR017853">
    <property type="entry name" value="GH"/>
</dbReference>
<organism evidence="1 2">
    <name type="scientific">Spiroplasma alleghenense</name>
    <dbReference type="NCBI Taxonomy" id="216931"/>
    <lineage>
        <taxon>Bacteria</taxon>
        <taxon>Bacillati</taxon>
        <taxon>Mycoplasmatota</taxon>
        <taxon>Mollicutes</taxon>
        <taxon>Entomoplasmatales</taxon>
        <taxon>Spiroplasmataceae</taxon>
        <taxon>Spiroplasma</taxon>
    </lineage>
</organism>
<dbReference type="Gene3D" id="3.20.20.80">
    <property type="entry name" value="Glycosidases"/>
    <property type="match status" value="1"/>
</dbReference>
<gene>
    <name evidence="1" type="ORF">SALLE_v1c09260</name>
</gene>
<reference evidence="1 2" key="1">
    <citation type="submission" date="2018-07" db="EMBL/GenBank/DDBJ databases">
        <title>Complete genome sequence of Spiroplasma alleghenense PLHS-1 (ATCC 51752).</title>
        <authorList>
            <person name="Chou L."/>
            <person name="Lee T.-Y."/>
            <person name="Tsai Y.-M."/>
            <person name="Kuo C.-H."/>
        </authorList>
    </citation>
    <scope>NUCLEOTIDE SEQUENCE [LARGE SCALE GENOMIC DNA]</scope>
    <source>
        <strain evidence="1 2">PLHS-1</strain>
    </source>
</reference>
<protein>
    <recommendedName>
        <fullName evidence="3">6-phospho-beta-glucosidase</fullName>
    </recommendedName>
</protein>
<name>A0A345Z4R7_9MOLU</name>
<sequence>MSKAINEDKVDVLGYTLWTQIDVIPHGTIEMSKLYGLIYIDQDDFWDGNKKLFKKDFFHWYQKII</sequence>
<dbReference type="KEGG" id="salx:SALLE_v1c09260"/>
<evidence type="ECO:0000313" key="2">
    <source>
        <dbReference type="Proteomes" id="UP000254792"/>
    </source>
</evidence>
<dbReference type="GO" id="GO:0004553">
    <property type="term" value="F:hydrolase activity, hydrolyzing O-glycosyl compounds"/>
    <property type="evidence" value="ECO:0007669"/>
    <property type="project" value="InterPro"/>
</dbReference>